<evidence type="ECO:0000313" key="1">
    <source>
        <dbReference type="EMBL" id="SFJ38030.1"/>
    </source>
</evidence>
<gene>
    <name evidence="1" type="ORF">SAMN04488138_104134</name>
</gene>
<dbReference type="Proteomes" id="UP000183299">
    <property type="component" value="Unassembled WGS sequence"/>
</dbReference>
<sequence length="184" mass="20285">MSDQDRMCGPSSGAGDTRFWRAPLSNSFRGGQIYRSNSLQNLRGAGSKRSIQPCVRSGNQNGKTCKSERLIERASPEIREFSFYSHVLDTCAWGLHPICRKFPCPEIKRFENARHMSDQSPTCVRPIFSVLVAGCDGRNRGGIPTVTRRTDPTAETARSRGSVMCKCPLRLAAGIVCANGVFEL</sequence>
<accession>A0A1I3QWB9</accession>
<keyword evidence="2" id="KW-1185">Reference proteome</keyword>
<name>A0A1I3QWB9_9RHOB</name>
<proteinExistence type="predicted"/>
<dbReference type="EMBL" id="FORY01000004">
    <property type="protein sequence ID" value="SFJ38030.1"/>
    <property type="molecule type" value="Genomic_DNA"/>
</dbReference>
<dbReference type="AlphaFoldDB" id="A0A1I3QWB9"/>
<reference evidence="1 2" key="1">
    <citation type="submission" date="2016-10" db="EMBL/GenBank/DDBJ databases">
        <authorList>
            <person name="de Groot N.N."/>
        </authorList>
    </citation>
    <scope>NUCLEOTIDE SEQUENCE [LARGE SCALE GENOMIC DNA]</scope>
    <source>
        <strain evidence="1 2">CGMCC 1.8891</strain>
    </source>
</reference>
<organism evidence="1 2">
    <name type="scientific">Celeribacter halophilus</name>
    <dbReference type="NCBI Taxonomy" id="576117"/>
    <lineage>
        <taxon>Bacteria</taxon>
        <taxon>Pseudomonadati</taxon>
        <taxon>Pseudomonadota</taxon>
        <taxon>Alphaproteobacteria</taxon>
        <taxon>Rhodobacterales</taxon>
        <taxon>Roseobacteraceae</taxon>
        <taxon>Celeribacter</taxon>
    </lineage>
</organism>
<dbReference type="STRING" id="576117.SAMN04488138_104134"/>
<evidence type="ECO:0000313" key="2">
    <source>
        <dbReference type="Proteomes" id="UP000183299"/>
    </source>
</evidence>
<protein>
    <submittedName>
        <fullName evidence="1">Uncharacterized protein</fullName>
    </submittedName>
</protein>